<feature type="compositionally biased region" description="Low complexity" evidence="1">
    <location>
        <begin position="130"/>
        <end position="147"/>
    </location>
</feature>
<evidence type="ECO:0000256" key="1">
    <source>
        <dbReference type="SAM" id="MobiDB-lite"/>
    </source>
</evidence>
<feature type="region of interest" description="Disordered" evidence="1">
    <location>
        <begin position="1"/>
        <end position="30"/>
    </location>
</feature>
<feature type="region of interest" description="Disordered" evidence="1">
    <location>
        <begin position="88"/>
        <end position="116"/>
    </location>
</feature>
<dbReference type="EMBL" id="CAFBMQ010000273">
    <property type="protein sequence ID" value="CAB4924409.1"/>
    <property type="molecule type" value="Genomic_DNA"/>
</dbReference>
<reference evidence="2" key="1">
    <citation type="submission" date="2020-05" db="EMBL/GenBank/DDBJ databases">
        <authorList>
            <person name="Chiriac C."/>
            <person name="Salcher M."/>
            <person name="Ghai R."/>
            <person name="Kavagutti S V."/>
        </authorList>
    </citation>
    <scope>NUCLEOTIDE SEQUENCE</scope>
</reference>
<feature type="compositionally biased region" description="Polar residues" evidence="1">
    <location>
        <begin position="65"/>
        <end position="74"/>
    </location>
</feature>
<organism evidence="2">
    <name type="scientific">freshwater metagenome</name>
    <dbReference type="NCBI Taxonomy" id="449393"/>
    <lineage>
        <taxon>unclassified sequences</taxon>
        <taxon>metagenomes</taxon>
        <taxon>ecological metagenomes</taxon>
    </lineage>
</organism>
<sequence length="372" mass="36620">MRSTGSDSTGAPSAGTTTARSPAPSAEAAATCCSVATTTGASSAPATAAASACSVPVPARPADTTACTTAVSPSSPGPALDCSAASAISPAASDGSGSTARPAASAQVGGVVDQPSPSATARLVATTSEVWPSSAPSASTVAPARVAQDTSSGTQICGWVPRSLPARTPEVCSGGSVRTSATAHRSPPIGIGPASWSRTSAPISGTTVTRTAASTRQASASAARVAAPDGRVTTHATAASARTVTTATATGRPRRRGGVDCACRVGVWRPIGEVSWLRGSRTARLSRTLGGIGPIAPPVTRTEDAPAWGVATSCHAPGTVRLRQSPAAPAGWDRCGTPPARPGRRSGDPGAPPARWSSRPAAAPRWSAAGRW</sequence>
<evidence type="ECO:0000313" key="2">
    <source>
        <dbReference type="EMBL" id="CAB4924409.1"/>
    </source>
</evidence>
<feature type="region of interest" description="Disordered" evidence="1">
    <location>
        <begin position="130"/>
        <end position="151"/>
    </location>
</feature>
<feature type="compositionally biased region" description="Low complexity" evidence="1">
    <location>
        <begin position="353"/>
        <end position="372"/>
    </location>
</feature>
<feature type="region of interest" description="Disordered" evidence="1">
    <location>
        <begin position="325"/>
        <end position="372"/>
    </location>
</feature>
<proteinExistence type="predicted"/>
<feature type="compositionally biased region" description="Low complexity" evidence="1">
    <location>
        <begin position="88"/>
        <end position="98"/>
    </location>
</feature>
<feature type="region of interest" description="Disordered" evidence="1">
    <location>
        <begin position="170"/>
        <end position="202"/>
    </location>
</feature>
<protein>
    <submittedName>
        <fullName evidence="2">Unannotated protein</fullName>
    </submittedName>
</protein>
<name>A0A6J7I0X8_9ZZZZ</name>
<dbReference type="AlphaFoldDB" id="A0A6J7I0X8"/>
<accession>A0A6J7I0X8</accession>
<gene>
    <name evidence="2" type="ORF">UFOPK3609_01580</name>
</gene>
<feature type="region of interest" description="Disordered" evidence="1">
    <location>
        <begin position="62"/>
        <end position="81"/>
    </location>
</feature>